<name>A0A7J6MB60_PEROL</name>
<protein>
    <submittedName>
        <fullName evidence="2">Uncharacterized protein</fullName>
    </submittedName>
</protein>
<dbReference type="EMBL" id="JABANN010000043">
    <property type="protein sequence ID" value="KAF4673741.1"/>
    <property type="molecule type" value="Genomic_DNA"/>
</dbReference>
<feature type="chain" id="PRO_5036205457" evidence="1">
    <location>
        <begin position="34"/>
        <end position="292"/>
    </location>
</feature>
<comment type="caution">
    <text evidence="2">The sequence shown here is derived from an EMBL/GenBank/DDBJ whole genome shotgun (WGS) entry which is preliminary data.</text>
</comment>
<dbReference type="Proteomes" id="UP000570595">
    <property type="component" value="Unassembled WGS sequence"/>
</dbReference>
<dbReference type="EMBL" id="JABAHT010000040">
    <property type="protein sequence ID" value="KAF4668241.1"/>
    <property type="molecule type" value="Genomic_DNA"/>
</dbReference>
<organism evidence="2 4">
    <name type="scientific">Perkinsus olseni</name>
    <name type="common">Perkinsus atlanticus</name>
    <dbReference type="NCBI Taxonomy" id="32597"/>
    <lineage>
        <taxon>Eukaryota</taxon>
        <taxon>Sar</taxon>
        <taxon>Alveolata</taxon>
        <taxon>Perkinsozoa</taxon>
        <taxon>Perkinsea</taxon>
        <taxon>Perkinsida</taxon>
        <taxon>Perkinsidae</taxon>
        <taxon>Perkinsus</taxon>
    </lineage>
</organism>
<keyword evidence="1" id="KW-0732">Signal</keyword>
<dbReference type="Proteomes" id="UP000572268">
    <property type="component" value="Unassembled WGS sequence"/>
</dbReference>
<feature type="signal peptide" evidence="1">
    <location>
        <begin position="1"/>
        <end position="33"/>
    </location>
</feature>
<proteinExistence type="predicted"/>
<evidence type="ECO:0000313" key="4">
    <source>
        <dbReference type="Proteomes" id="UP000570595"/>
    </source>
</evidence>
<evidence type="ECO:0000313" key="2">
    <source>
        <dbReference type="EMBL" id="KAF4668241.1"/>
    </source>
</evidence>
<evidence type="ECO:0000313" key="5">
    <source>
        <dbReference type="Proteomes" id="UP000572268"/>
    </source>
</evidence>
<gene>
    <name evidence="3" type="ORF">FOL46_006601</name>
    <name evidence="2" type="ORF">FOZ61_006891</name>
</gene>
<evidence type="ECO:0000256" key="1">
    <source>
        <dbReference type="SAM" id="SignalP"/>
    </source>
</evidence>
<reference evidence="4 5" key="1">
    <citation type="submission" date="2020-04" db="EMBL/GenBank/DDBJ databases">
        <title>Perkinsus olseni comparative genomics.</title>
        <authorList>
            <person name="Bogema D.R."/>
        </authorList>
    </citation>
    <scope>NUCLEOTIDE SEQUENCE [LARGE SCALE GENOMIC DNA]</scope>
    <source>
        <strain evidence="2">ATCC PRA-179</strain>
        <strain evidence="3">ATCC PRA-31</strain>
    </source>
</reference>
<accession>A0A7J6MB60</accession>
<dbReference type="OrthoDB" id="437848at2759"/>
<evidence type="ECO:0000313" key="3">
    <source>
        <dbReference type="EMBL" id="KAF4673741.1"/>
    </source>
</evidence>
<dbReference type="AlphaFoldDB" id="A0A7J6MB60"/>
<sequence>MALPTTRLCSSASRVTLVRSVFLLACMCHMSIASSDEPFRTVADYPKNCYDGPGPADGDNIELLPPSCIFSLRGVKSDGVYQETGGIVIRTNMDGKWGEMRIQVDLKKRSTNEETEVNVETSGWAHLWFEHGDISFHLNPASGGEGFFNETFEGEIPVYVVSTIHASFPDNKQAWSPWYRAHGNADSERLDLVSFNVANSDEGVRLTSWLTVVIEKVEGGWNFVVAYPMYGEPNSGLKPLMWAASDREAAYYQKFGLEAVLLQLEEVFTPVPMEELRYFDVQSRSTRLTTVE</sequence>